<evidence type="ECO:0000256" key="1">
    <source>
        <dbReference type="ARBA" id="ARBA00023186"/>
    </source>
</evidence>
<keyword evidence="2" id="KW-1003">Cell membrane</keyword>
<feature type="topological domain" description="Cytoplasmic" evidence="2">
    <location>
        <begin position="33"/>
        <end position="274"/>
    </location>
</feature>
<evidence type="ECO:0000313" key="6">
    <source>
        <dbReference type="Proteomes" id="UP001163726"/>
    </source>
</evidence>
<dbReference type="CDD" id="cd07316">
    <property type="entry name" value="terB_like_DjlA"/>
    <property type="match status" value="1"/>
</dbReference>
<dbReference type="InterPro" id="IPR001623">
    <property type="entry name" value="DnaJ_domain"/>
</dbReference>
<evidence type="ECO:0000313" key="5">
    <source>
        <dbReference type="EMBL" id="WAJ70375.1"/>
    </source>
</evidence>
<feature type="domain" description="J" evidence="4">
    <location>
        <begin position="208"/>
        <end position="274"/>
    </location>
</feature>
<comment type="subunit">
    <text evidence="2">Homodimer.</text>
</comment>
<dbReference type="SMART" id="SM00271">
    <property type="entry name" value="DnaJ"/>
    <property type="match status" value="1"/>
</dbReference>
<proteinExistence type="inferred from homology"/>
<keyword evidence="2 3" id="KW-0472">Membrane</keyword>
<dbReference type="CDD" id="cd06257">
    <property type="entry name" value="DnaJ"/>
    <property type="match status" value="1"/>
</dbReference>
<keyword evidence="6" id="KW-1185">Reference proteome</keyword>
<dbReference type="InterPro" id="IPR029024">
    <property type="entry name" value="TerB-like"/>
</dbReference>
<dbReference type="SUPFAM" id="SSF158682">
    <property type="entry name" value="TerB-like"/>
    <property type="match status" value="1"/>
</dbReference>
<dbReference type="Gene3D" id="1.10.287.110">
    <property type="entry name" value="DnaJ domain"/>
    <property type="match status" value="1"/>
</dbReference>
<evidence type="ECO:0000259" key="4">
    <source>
        <dbReference type="PROSITE" id="PS50076"/>
    </source>
</evidence>
<feature type="topological domain" description="Periplasmic" evidence="2">
    <location>
        <begin position="1"/>
        <end position="8"/>
    </location>
</feature>
<comment type="subcellular location">
    <subcellularLocation>
        <location evidence="2">Cell inner membrane</location>
        <topology evidence="2">Single-pass type III membrane protein</topology>
    </subcellularLocation>
</comment>
<keyword evidence="2 3" id="KW-0812">Transmembrane</keyword>
<dbReference type="EMBL" id="CP109965">
    <property type="protein sequence ID" value="WAJ70375.1"/>
    <property type="molecule type" value="Genomic_DNA"/>
</dbReference>
<dbReference type="NCBIfam" id="NF006948">
    <property type="entry name" value="PRK09430.1"/>
    <property type="match status" value="1"/>
</dbReference>
<dbReference type="PRINTS" id="PR00625">
    <property type="entry name" value="JDOMAIN"/>
</dbReference>
<dbReference type="InterPro" id="IPR023749">
    <property type="entry name" value="DjlA"/>
</dbReference>
<dbReference type="Gene3D" id="1.10.3680.10">
    <property type="entry name" value="TerB-like"/>
    <property type="match status" value="1"/>
</dbReference>
<dbReference type="SUPFAM" id="SSF46565">
    <property type="entry name" value="Chaperone J-domain"/>
    <property type="match status" value="1"/>
</dbReference>
<organism evidence="5 6">
    <name type="scientific">Catenovulum adriaticum</name>
    <dbReference type="NCBI Taxonomy" id="2984846"/>
    <lineage>
        <taxon>Bacteria</taxon>
        <taxon>Pseudomonadati</taxon>
        <taxon>Pseudomonadota</taxon>
        <taxon>Gammaproteobacteria</taxon>
        <taxon>Alteromonadales</taxon>
        <taxon>Alteromonadaceae</taxon>
        <taxon>Catenovulum</taxon>
    </lineage>
</organism>
<keyword evidence="1 2" id="KW-0143">Chaperone</keyword>
<feature type="transmembrane region" description="Helical" evidence="3">
    <location>
        <begin position="12"/>
        <end position="34"/>
    </location>
</feature>
<dbReference type="PROSITE" id="PS50076">
    <property type="entry name" value="DNAJ_2"/>
    <property type="match status" value="1"/>
</dbReference>
<dbReference type="RefSeq" id="WP_268074677.1">
    <property type="nucleotide sequence ID" value="NZ_CP109965.1"/>
</dbReference>
<keyword evidence="2" id="KW-0997">Cell inner membrane</keyword>
<dbReference type="Proteomes" id="UP001163726">
    <property type="component" value="Chromosome"/>
</dbReference>
<dbReference type="InterPro" id="IPR050817">
    <property type="entry name" value="DjlA_DnaK_co-chaperone"/>
</dbReference>
<dbReference type="Pfam" id="PF00226">
    <property type="entry name" value="DnaJ"/>
    <property type="match status" value="1"/>
</dbReference>
<protein>
    <recommendedName>
        <fullName evidence="2">Co-chaperone protein DjlA</fullName>
    </recommendedName>
</protein>
<gene>
    <name evidence="2 5" type="primary">djlA</name>
    <name evidence="5" type="ORF">OLW01_00725</name>
</gene>
<evidence type="ECO:0000256" key="3">
    <source>
        <dbReference type="SAM" id="Phobius"/>
    </source>
</evidence>
<dbReference type="PANTHER" id="PTHR24074">
    <property type="entry name" value="CO-CHAPERONE PROTEIN DJLA"/>
    <property type="match status" value="1"/>
</dbReference>
<comment type="function">
    <text evidence="2">Regulatory DnaK co-chaperone. Direct interaction between DnaK and DjlA is needed for the induction of the wcaABCDE operon, involved in the synthesis of a colanic acid polysaccharide capsule, possibly through activation of the RcsB/RcsC phosphotransfer signaling pathway. The colanic acid capsule may help the bacterium survive conditions outside the host.</text>
</comment>
<accession>A0ABY7APK2</accession>
<dbReference type="InterPro" id="IPR036869">
    <property type="entry name" value="J_dom_sf"/>
</dbReference>
<comment type="domain">
    <text evidence="2">The transmembrane domain is a dimerization domain.</text>
</comment>
<dbReference type="HAMAP" id="MF_01153">
    <property type="entry name" value="DjlA"/>
    <property type="match status" value="1"/>
</dbReference>
<sequence>MNTTNWGKILGLIFGSMLFHVPGAILGFIIGYFFDKGYAQALSDSGGFASLMRRKSSLKNRAIFFHSLFSLMGHIAKSSGRVTENDIALASALMDRMGLTGALRKEAQTAYRAGKQANFPVDETVLEFKQYCYSRRDFMLIYLEIQIQAALANGHLHPKAREILYSVGQSLGFNKATIESIIKQNEASTHYHHNNQRSAKSEGMSLVHACQILGISETDEPRAIKKAYKKLMAQHHPDKLSAQGLPEQALKLAKEKAQDIQAAYETIKQHKGIK</sequence>
<name>A0ABY7APK2_9ALTE</name>
<keyword evidence="2 3" id="KW-1133">Transmembrane helix</keyword>
<evidence type="ECO:0000256" key="2">
    <source>
        <dbReference type="HAMAP-Rule" id="MF_01153"/>
    </source>
</evidence>
<reference evidence="5" key="1">
    <citation type="submission" date="2022-10" db="EMBL/GenBank/DDBJ databases">
        <title>Catenovulum adriacola sp. nov. isolated in the Harbour of Susak.</title>
        <authorList>
            <person name="Schoch T."/>
            <person name="Reich S.J."/>
            <person name="Stoeferle S."/>
            <person name="Flaiz M."/>
            <person name="Kazda M."/>
            <person name="Riedel C.U."/>
            <person name="Duerre P."/>
        </authorList>
    </citation>
    <scope>NUCLEOTIDE SEQUENCE</scope>
    <source>
        <strain evidence="5">TS8</strain>
    </source>
</reference>